<evidence type="ECO:0000259" key="1">
    <source>
        <dbReference type="Pfam" id="PF08241"/>
    </source>
</evidence>
<proteinExistence type="predicted"/>
<dbReference type="HOGENOM" id="CLU_037990_5_3_9"/>
<dbReference type="eggNOG" id="COG4106">
    <property type="taxonomic scope" value="Bacteria"/>
</dbReference>
<dbReference type="SUPFAM" id="SSF53335">
    <property type="entry name" value="S-adenosyl-L-methionine-dependent methyltransferases"/>
    <property type="match status" value="1"/>
</dbReference>
<dbReference type="AlphaFoldDB" id="Q9K8W5"/>
<reference evidence="2 3" key="1">
    <citation type="journal article" date="2000" name="Nucleic Acids Res.">
        <title>Complete genome sequence of the alkaliphilic bacterium Bacillus halodurans and genomic sequence comparison with Bacillus subtilis.</title>
        <authorList>
            <person name="Takami H."/>
            <person name="Nakasone K."/>
            <person name="Takaki Y."/>
            <person name="Maeno G."/>
            <person name="Sasaki R."/>
            <person name="Masui N."/>
            <person name="Fuji F."/>
            <person name="Hirama C."/>
            <person name="Nakamura Y."/>
            <person name="Ogasawara N."/>
            <person name="Kuhara S."/>
            <person name="Horikoshi K."/>
        </authorList>
    </citation>
    <scope>NUCLEOTIDE SEQUENCE [LARGE SCALE GENOMIC DNA]</scope>
    <source>
        <strain evidence="3">ATCC BAA-125 / DSM 18197 / FERM 7344 / JCM 9153 / C-125</strain>
    </source>
</reference>
<accession>Q9K8W5</accession>
<dbReference type="CDD" id="cd02440">
    <property type="entry name" value="AdoMet_MTases"/>
    <property type="match status" value="1"/>
</dbReference>
<dbReference type="GO" id="GO:0008757">
    <property type="term" value="F:S-adenosylmethionine-dependent methyltransferase activity"/>
    <property type="evidence" value="ECO:0007669"/>
    <property type="project" value="InterPro"/>
</dbReference>
<dbReference type="STRING" id="272558.gene:10728797"/>
<dbReference type="KEGG" id="bha:BH2887"/>
<dbReference type="PANTHER" id="PTHR43861:SF1">
    <property type="entry name" value="TRANS-ACONITATE 2-METHYLTRANSFERASE"/>
    <property type="match status" value="1"/>
</dbReference>
<dbReference type="PANTHER" id="PTHR43861">
    <property type="entry name" value="TRANS-ACONITATE 2-METHYLTRANSFERASE-RELATED"/>
    <property type="match status" value="1"/>
</dbReference>
<dbReference type="OrthoDB" id="9760689at2"/>
<organism evidence="2 3">
    <name type="scientific">Halalkalibacterium halodurans (strain ATCC BAA-125 / DSM 18197 / FERM 7344 / JCM 9153 / C-125)</name>
    <name type="common">Bacillus halodurans</name>
    <dbReference type="NCBI Taxonomy" id="272558"/>
    <lineage>
        <taxon>Bacteria</taxon>
        <taxon>Bacillati</taxon>
        <taxon>Bacillota</taxon>
        <taxon>Bacilli</taxon>
        <taxon>Bacillales</taxon>
        <taxon>Bacillaceae</taxon>
        <taxon>Halalkalibacterium (ex Joshi et al. 2022)</taxon>
    </lineage>
</organism>
<feature type="domain" description="Methyltransferase type 11" evidence="1">
    <location>
        <begin position="45"/>
        <end position="134"/>
    </location>
</feature>
<dbReference type="EMBL" id="BA000004">
    <property type="protein sequence ID" value="BAB06606.1"/>
    <property type="molecule type" value="Genomic_DNA"/>
</dbReference>
<evidence type="ECO:0000313" key="3">
    <source>
        <dbReference type="Proteomes" id="UP000001258"/>
    </source>
</evidence>
<dbReference type="InterPro" id="IPR013216">
    <property type="entry name" value="Methyltransf_11"/>
</dbReference>
<dbReference type="InterPro" id="IPR029063">
    <property type="entry name" value="SAM-dependent_MTases_sf"/>
</dbReference>
<dbReference type="Proteomes" id="UP000001258">
    <property type="component" value="Chromosome"/>
</dbReference>
<sequence>MGLGSSNRQTDDWNAKLYDERHRFVSAYGEDLIQWLAPKEGECVLDLGCGTGDLTEQIHQLGSRVIGVDVSESMIEQAKGKFPHLDFQVAEATDLSFSEKFDAIFSNAVLHWIKDAEEALTVIYRSLKPGGRFVAEFGGKGNVETIVNTLADTMSQADSRWSKEELPWFFPSIGQYTSLMEQVGFRVTHALHFNRPTLLEDGDGIRHWLAMFAESVLEGKSETERAEIVRFVEAEVKDALFDGTNWWADYKRIRVVGMKQL</sequence>
<dbReference type="PIR" id="G84010">
    <property type="entry name" value="G84010"/>
</dbReference>
<gene>
    <name evidence="2" type="ordered locus">BH2887</name>
</gene>
<name>Q9K8W5_HALH5</name>
<evidence type="ECO:0000313" key="2">
    <source>
        <dbReference type="EMBL" id="BAB06606.1"/>
    </source>
</evidence>
<protein>
    <submittedName>
        <fullName evidence="2">BH2887 protein</fullName>
    </submittedName>
</protein>
<dbReference type="RefSeq" id="WP_010899034.1">
    <property type="nucleotide sequence ID" value="NC_002570.2"/>
</dbReference>
<keyword evidence="3" id="KW-1185">Reference proteome</keyword>
<dbReference type="Pfam" id="PF08241">
    <property type="entry name" value="Methyltransf_11"/>
    <property type="match status" value="1"/>
</dbReference>
<dbReference type="Gene3D" id="3.40.50.150">
    <property type="entry name" value="Vaccinia Virus protein VP39"/>
    <property type="match status" value="1"/>
</dbReference>